<name>A0A919DR22_9ACTN</name>
<proteinExistence type="predicted"/>
<dbReference type="AlphaFoldDB" id="A0A919DR22"/>
<dbReference type="Proteomes" id="UP000608024">
    <property type="component" value="Unassembled WGS sequence"/>
</dbReference>
<sequence>MPLACALSTSSVRSGSGVGVVAGRGHEGGQWREGQHGGGPCAGTVHGCAPSGRGGGLRASVAAADCASVVAADYASVVVAGGAADADGPAPAVEPRRERAYGRPMDRAAKVF</sequence>
<accession>A0A919DR22</accession>
<evidence type="ECO:0000256" key="1">
    <source>
        <dbReference type="SAM" id="MobiDB-lite"/>
    </source>
</evidence>
<evidence type="ECO:0000313" key="2">
    <source>
        <dbReference type="EMBL" id="GHE73399.1"/>
    </source>
</evidence>
<reference evidence="2" key="2">
    <citation type="submission" date="2020-09" db="EMBL/GenBank/DDBJ databases">
        <authorList>
            <person name="Sun Q."/>
            <person name="Ohkuma M."/>
        </authorList>
    </citation>
    <scope>NUCLEOTIDE SEQUENCE</scope>
    <source>
        <strain evidence="2">JCM 4784</strain>
    </source>
</reference>
<feature type="compositionally biased region" description="Basic and acidic residues" evidence="1">
    <location>
        <begin position="94"/>
        <end position="112"/>
    </location>
</feature>
<comment type="caution">
    <text evidence="2">The sequence shown here is derived from an EMBL/GenBank/DDBJ whole genome shotgun (WGS) entry which is preliminary data.</text>
</comment>
<evidence type="ECO:0000313" key="3">
    <source>
        <dbReference type="Proteomes" id="UP000608024"/>
    </source>
</evidence>
<gene>
    <name evidence="2" type="ORF">GCM10018785_46890</name>
</gene>
<dbReference type="EMBL" id="BNBT01000080">
    <property type="protein sequence ID" value="GHE73399.1"/>
    <property type="molecule type" value="Genomic_DNA"/>
</dbReference>
<keyword evidence="3" id="KW-1185">Reference proteome</keyword>
<organism evidence="2 3">
    <name type="scientific">Streptomyces longispororuber</name>
    <dbReference type="NCBI Taxonomy" id="68230"/>
    <lineage>
        <taxon>Bacteria</taxon>
        <taxon>Bacillati</taxon>
        <taxon>Actinomycetota</taxon>
        <taxon>Actinomycetes</taxon>
        <taxon>Kitasatosporales</taxon>
        <taxon>Streptomycetaceae</taxon>
        <taxon>Streptomyces</taxon>
    </lineage>
</organism>
<feature type="region of interest" description="Disordered" evidence="1">
    <location>
        <begin position="7"/>
        <end position="38"/>
    </location>
</feature>
<protein>
    <submittedName>
        <fullName evidence="2">Uncharacterized protein</fullName>
    </submittedName>
</protein>
<feature type="compositionally biased region" description="Basic and acidic residues" evidence="1">
    <location>
        <begin position="24"/>
        <end position="35"/>
    </location>
</feature>
<feature type="region of interest" description="Disordered" evidence="1">
    <location>
        <begin position="85"/>
        <end position="112"/>
    </location>
</feature>
<reference evidence="2" key="1">
    <citation type="journal article" date="2014" name="Int. J. Syst. Evol. Microbiol.">
        <title>Complete genome sequence of Corynebacterium casei LMG S-19264T (=DSM 44701T), isolated from a smear-ripened cheese.</title>
        <authorList>
            <consortium name="US DOE Joint Genome Institute (JGI-PGF)"/>
            <person name="Walter F."/>
            <person name="Albersmeier A."/>
            <person name="Kalinowski J."/>
            <person name="Ruckert C."/>
        </authorList>
    </citation>
    <scope>NUCLEOTIDE SEQUENCE</scope>
    <source>
        <strain evidence="2">JCM 4784</strain>
    </source>
</reference>